<name>A0A5B7D6C2_PORTR</name>
<reference evidence="4 5" key="1">
    <citation type="submission" date="2019-05" db="EMBL/GenBank/DDBJ databases">
        <title>Another draft genome of Portunus trituberculatus and its Hox gene families provides insights of decapod evolution.</title>
        <authorList>
            <person name="Jeong J.-H."/>
            <person name="Song I."/>
            <person name="Kim S."/>
            <person name="Choi T."/>
            <person name="Kim D."/>
            <person name="Ryu S."/>
            <person name="Kim W."/>
        </authorList>
    </citation>
    <scope>NUCLEOTIDE SEQUENCE [LARGE SCALE GENOMIC DNA]</scope>
    <source>
        <tissue evidence="4">Muscle</tissue>
    </source>
</reference>
<sequence>MLILLQENTDLNRVRRGAHVWRPEVFLEDGSGSRVDLEEHDTRTLVRRTSQPLPDRFTRLKEDEHFEGADNDLVEQRTLTVRSACQFDLSMYPFDVQACRVVVRSVLGMRSLTLLSEGVHFLVSEGYSAIFRNNPAPHLHYFQE</sequence>
<dbReference type="AlphaFoldDB" id="A0A5B7D6C2"/>
<evidence type="ECO:0000256" key="2">
    <source>
        <dbReference type="ARBA" id="ARBA00023136"/>
    </source>
</evidence>
<protein>
    <recommendedName>
        <fullName evidence="3">Neurotransmitter-gated ion-channel ligand-binding domain-containing protein</fullName>
    </recommendedName>
</protein>
<keyword evidence="2" id="KW-0472">Membrane</keyword>
<dbReference type="OrthoDB" id="19606at2759"/>
<comment type="subcellular location">
    <subcellularLocation>
        <location evidence="1">Membrane</location>
    </subcellularLocation>
</comment>
<dbReference type="PROSITE" id="PS00236">
    <property type="entry name" value="NEUROTR_ION_CHANNEL"/>
    <property type="match status" value="1"/>
</dbReference>
<proteinExistence type="predicted"/>
<dbReference type="InterPro" id="IPR018000">
    <property type="entry name" value="Neurotransmitter_ion_chnl_CS"/>
</dbReference>
<dbReference type="InterPro" id="IPR036734">
    <property type="entry name" value="Neur_chan_lig-bd_sf"/>
</dbReference>
<feature type="domain" description="Neurotransmitter-gated ion-channel ligand-binding" evidence="3">
    <location>
        <begin position="17"/>
        <end position="106"/>
    </location>
</feature>
<keyword evidence="5" id="KW-1185">Reference proteome</keyword>
<dbReference type="EMBL" id="VSRR010000540">
    <property type="protein sequence ID" value="MPC16815.1"/>
    <property type="molecule type" value="Genomic_DNA"/>
</dbReference>
<evidence type="ECO:0000256" key="1">
    <source>
        <dbReference type="ARBA" id="ARBA00004370"/>
    </source>
</evidence>
<gene>
    <name evidence="4" type="ORF">E2C01_009652</name>
</gene>
<organism evidence="4 5">
    <name type="scientific">Portunus trituberculatus</name>
    <name type="common">Swimming crab</name>
    <name type="synonym">Neptunus trituberculatus</name>
    <dbReference type="NCBI Taxonomy" id="210409"/>
    <lineage>
        <taxon>Eukaryota</taxon>
        <taxon>Metazoa</taxon>
        <taxon>Ecdysozoa</taxon>
        <taxon>Arthropoda</taxon>
        <taxon>Crustacea</taxon>
        <taxon>Multicrustacea</taxon>
        <taxon>Malacostraca</taxon>
        <taxon>Eumalacostraca</taxon>
        <taxon>Eucarida</taxon>
        <taxon>Decapoda</taxon>
        <taxon>Pleocyemata</taxon>
        <taxon>Brachyura</taxon>
        <taxon>Eubrachyura</taxon>
        <taxon>Portunoidea</taxon>
        <taxon>Portunidae</taxon>
        <taxon>Portuninae</taxon>
        <taxon>Portunus</taxon>
    </lineage>
</organism>
<dbReference type="SUPFAM" id="SSF63712">
    <property type="entry name" value="Nicotinic receptor ligand binding domain-like"/>
    <property type="match status" value="1"/>
</dbReference>
<dbReference type="Gene3D" id="2.70.170.10">
    <property type="entry name" value="Neurotransmitter-gated ion-channel ligand-binding domain"/>
    <property type="match status" value="1"/>
</dbReference>
<dbReference type="GO" id="GO:0005230">
    <property type="term" value="F:extracellular ligand-gated monoatomic ion channel activity"/>
    <property type="evidence" value="ECO:0007669"/>
    <property type="project" value="InterPro"/>
</dbReference>
<evidence type="ECO:0000313" key="4">
    <source>
        <dbReference type="EMBL" id="MPC16815.1"/>
    </source>
</evidence>
<dbReference type="InterPro" id="IPR006202">
    <property type="entry name" value="Neur_chan_lig-bd"/>
</dbReference>
<comment type="caution">
    <text evidence="4">The sequence shown here is derived from an EMBL/GenBank/DDBJ whole genome shotgun (WGS) entry which is preliminary data.</text>
</comment>
<dbReference type="Proteomes" id="UP000324222">
    <property type="component" value="Unassembled WGS sequence"/>
</dbReference>
<dbReference type="GO" id="GO:0016020">
    <property type="term" value="C:membrane"/>
    <property type="evidence" value="ECO:0007669"/>
    <property type="project" value="UniProtKB-SubCell"/>
</dbReference>
<evidence type="ECO:0000259" key="3">
    <source>
        <dbReference type="Pfam" id="PF02931"/>
    </source>
</evidence>
<dbReference type="Pfam" id="PF02931">
    <property type="entry name" value="Neur_chan_LBD"/>
    <property type="match status" value="1"/>
</dbReference>
<evidence type="ECO:0000313" key="5">
    <source>
        <dbReference type="Proteomes" id="UP000324222"/>
    </source>
</evidence>
<accession>A0A5B7D6C2</accession>